<protein>
    <submittedName>
        <fullName evidence="1">Uncharacterized protein</fullName>
    </submittedName>
</protein>
<evidence type="ECO:0000313" key="2">
    <source>
        <dbReference type="Proteomes" id="UP001732700"/>
    </source>
</evidence>
<accession>A0ACD5YYD3</accession>
<dbReference type="EnsemblPlants" id="AVESA.00010b.r2.6AG1064150.1">
    <property type="protein sequence ID" value="AVESA.00010b.r2.6AG1064150.1.CDS"/>
    <property type="gene ID" value="AVESA.00010b.r2.6AG1064150"/>
</dbReference>
<organism evidence="1 2">
    <name type="scientific">Avena sativa</name>
    <name type="common">Oat</name>
    <dbReference type="NCBI Taxonomy" id="4498"/>
    <lineage>
        <taxon>Eukaryota</taxon>
        <taxon>Viridiplantae</taxon>
        <taxon>Streptophyta</taxon>
        <taxon>Embryophyta</taxon>
        <taxon>Tracheophyta</taxon>
        <taxon>Spermatophyta</taxon>
        <taxon>Magnoliopsida</taxon>
        <taxon>Liliopsida</taxon>
        <taxon>Poales</taxon>
        <taxon>Poaceae</taxon>
        <taxon>BOP clade</taxon>
        <taxon>Pooideae</taxon>
        <taxon>Poodae</taxon>
        <taxon>Poeae</taxon>
        <taxon>Poeae Chloroplast Group 1 (Aveneae type)</taxon>
        <taxon>Aveninae</taxon>
        <taxon>Avena</taxon>
    </lineage>
</organism>
<sequence>MSDSVMFSGNGEVDACVGEASVVVSGIGKEEVCVGDASVVAYGGKGEEASGKSMFEVKRAAAEYPCVKRLRERRLLSFLWDQGYLGAFEALNQETRELLSVRQMQRLVKQGRWEDALMYLNAYLPPLSENHKRSRRAQIFHNFLLMHHRFANAVAGNKEKHLDKQYAEGRWCSSHAELRFRSVTYPILASGSQQLMASYDWDKVRRHASFLVYILAHTTPELRSSMPLPSSYMMPQHVLPIAAGSGLHRSRHRIVKKQRRPQKRYTHAIFMALKSQHHSSLHGNSRAESPNDALEMLVDLLDQTLKAGLRSGCNLTYAPQPGVEEGVVAVAPFCWTISGTFKVHSQNPGISSLTNAGTNKLLMEASCHTENPSKGSTTVEGDVYEKTKKQRTTGTFGEASLVSTFGDLASAETLVNFIPKLSRVSSL</sequence>
<keyword evidence="2" id="KW-1185">Reference proteome</keyword>
<name>A0ACD5YYD3_AVESA</name>
<reference evidence="1" key="2">
    <citation type="submission" date="2025-09" db="UniProtKB">
        <authorList>
            <consortium name="EnsemblPlants"/>
        </authorList>
    </citation>
    <scope>IDENTIFICATION</scope>
</reference>
<reference evidence="1" key="1">
    <citation type="submission" date="2021-05" db="EMBL/GenBank/DDBJ databases">
        <authorList>
            <person name="Scholz U."/>
            <person name="Mascher M."/>
            <person name="Fiebig A."/>
        </authorList>
    </citation>
    <scope>NUCLEOTIDE SEQUENCE [LARGE SCALE GENOMIC DNA]</scope>
</reference>
<proteinExistence type="predicted"/>
<dbReference type="Proteomes" id="UP001732700">
    <property type="component" value="Chromosome 6A"/>
</dbReference>
<evidence type="ECO:0000313" key="1">
    <source>
        <dbReference type="EnsemblPlants" id="AVESA.00010b.r2.6AG1064150.1.CDS"/>
    </source>
</evidence>